<accession>A0A0G0PQZ2</accession>
<dbReference type="EMBL" id="LBWB01000011">
    <property type="protein sequence ID" value="KKR00575.1"/>
    <property type="molecule type" value="Genomic_DNA"/>
</dbReference>
<name>A0A0G0PQZ2_9BACT</name>
<comment type="caution">
    <text evidence="1">The sequence shown here is derived from an EMBL/GenBank/DDBJ whole genome shotgun (WGS) entry which is preliminary data.</text>
</comment>
<gene>
    <name evidence="1" type="ORF">UT24_C0011G0028</name>
</gene>
<reference evidence="1 2" key="1">
    <citation type="journal article" date="2015" name="Nature">
        <title>rRNA introns, odd ribosomes, and small enigmatic genomes across a large radiation of phyla.</title>
        <authorList>
            <person name="Brown C.T."/>
            <person name="Hug L.A."/>
            <person name="Thomas B.C."/>
            <person name="Sharon I."/>
            <person name="Castelle C.J."/>
            <person name="Singh A."/>
            <person name="Wilkins M.J."/>
            <person name="Williams K.H."/>
            <person name="Banfield J.F."/>
        </authorList>
    </citation>
    <scope>NUCLEOTIDE SEQUENCE [LARGE SCALE GENOMIC DNA]</scope>
</reference>
<protein>
    <submittedName>
        <fullName evidence="1">Uncharacterized protein</fullName>
    </submittedName>
</protein>
<organism evidence="1 2">
    <name type="scientific">Candidatus Woesebacteria bacterium GW2011_GWB1_39_12</name>
    <dbReference type="NCBI Taxonomy" id="1618574"/>
    <lineage>
        <taxon>Bacteria</taxon>
        <taxon>Candidatus Woeseibacteriota</taxon>
    </lineage>
</organism>
<evidence type="ECO:0000313" key="2">
    <source>
        <dbReference type="Proteomes" id="UP000033881"/>
    </source>
</evidence>
<proteinExistence type="predicted"/>
<dbReference type="Proteomes" id="UP000033881">
    <property type="component" value="Unassembled WGS sequence"/>
</dbReference>
<evidence type="ECO:0000313" key="1">
    <source>
        <dbReference type="EMBL" id="KKR00575.1"/>
    </source>
</evidence>
<sequence>MELWRYGIPLEVICSKWRQWICANGERIWIKWFSDISTLGHYVWSVENGQIKARLRMTKEQVMFVHKMQEMHRFLDGERKKEIEQILSRLADAFCQIETF</sequence>
<dbReference type="AlphaFoldDB" id="A0A0G0PQZ2"/>
<dbReference type="STRING" id="1618574.UT24_C0011G0028"/>